<gene>
    <name evidence="4" type="ORF">CYCCA115_LOCUS4022</name>
</gene>
<proteinExistence type="inferred from homology"/>
<keyword evidence="5" id="KW-1185">Reference proteome</keyword>
<dbReference type="PANTHER" id="PTHR43798">
    <property type="entry name" value="MONOACYLGLYCEROL LIPASE"/>
    <property type="match status" value="1"/>
</dbReference>
<protein>
    <recommendedName>
        <fullName evidence="3">AB hydrolase-1 domain-containing protein</fullName>
    </recommendedName>
</protein>
<dbReference type="EMBL" id="CAKOGP040000358">
    <property type="protein sequence ID" value="CAJ1934682.1"/>
    <property type="molecule type" value="Genomic_DNA"/>
</dbReference>
<dbReference type="GO" id="GO:0016787">
    <property type="term" value="F:hydrolase activity"/>
    <property type="evidence" value="ECO:0007669"/>
    <property type="project" value="UniProtKB-KW"/>
</dbReference>
<evidence type="ECO:0000256" key="2">
    <source>
        <dbReference type="ARBA" id="ARBA00022801"/>
    </source>
</evidence>
<evidence type="ECO:0000313" key="5">
    <source>
        <dbReference type="Proteomes" id="UP001295423"/>
    </source>
</evidence>
<dbReference type="Pfam" id="PF00561">
    <property type="entry name" value="Abhydrolase_1"/>
    <property type="match status" value="1"/>
</dbReference>
<dbReference type="GO" id="GO:0016020">
    <property type="term" value="C:membrane"/>
    <property type="evidence" value="ECO:0007669"/>
    <property type="project" value="TreeGrafter"/>
</dbReference>
<comment type="similarity">
    <text evidence="1">Belongs to the AB hydrolase superfamily.</text>
</comment>
<reference evidence="4" key="1">
    <citation type="submission" date="2023-08" db="EMBL/GenBank/DDBJ databases">
        <authorList>
            <person name="Audoor S."/>
            <person name="Bilcke G."/>
        </authorList>
    </citation>
    <scope>NUCLEOTIDE SEQUENCE</scope>
</reference>
<dbReference type="AlphaFoldDB" id="A0AAD2FIU5"/>
<dbReference type="PANTHER" id="PTHR43798:SF14">
    <property type="entry name" value="SERINE HYDROLASE-LIKE PROTEIN DDB_G0286239"/>
    <property type="match status" value="1"/>
</dbReference>
<name>A0AAD2FIU5_9STRA</name>
<dbReference type="InterPro" id="IPR029058">
    <property type="entry name" value="AB_hydrolase_fold"/>
</dbReference>
<organism evidence="4 5">
    <name type="scientific">Cylindrotheca closterium</name>
    <dbReference type="NCBI Taxonomy" id="2856"/>
    <lineage>
        <taxon>Eukaryota</taxon>
        <taxon>Sar</taxon>
        <taxon>Stramenopiles</taxon>
        <taxon>Ochrophyta</taxon>
        <taxon>Bacillariophyta</taxon>
        <taxon>Bacillariophyceae</taxon>
        <taxon>Bacillariophycidae</taxon>
        <taxon>Bacillariales</taxon>
        <taxon>Bacillariaceae</taxon>
        <taxon>Cylindrotheca</taxon>
    </lineage>
</organism>
<evidence type="ECO:0000259" key="3">
    <source>
        <dbReference type="Pfam" id="PF00561"/>
    </source>
</evidence>
<comment type="caution">
    <text evidence="4">The sequence shown here is derived from an EMBL/GenBank/DDBJ whole genome shotgun (WGS) entry which is preliminary data.</text>
</comment>
<dbReference type="InterPro" id="IPR050266">
    <property type="entry name" value="AB_hydrolase_sf"/>
</dbReference>
<dbReference type="Proteomes" id="UP001295423">
    <property type="component" value="Unassembled WGS sequence"/>
</dbReference>
<dbReference type="PRINTS" id="PR00111">
    <property type="entry name" value="ABHYDROLASE"/>
</dbReference>
<dbReference type="Gene3D" id="3.40.50.1820">
    <property type="entry name" value="alpha/beta hydrolase"/>
    <property type="match status" value="1"/>
</dbReference>
<dbReference type="InterPro" id="IPR000073">
    <property type="entry name" value="AB_hydrolase_1"/>
</dbReference>
<keyword evidence="2" id="KW-0378">Hydrolase</keyword>
<dbReference type="SUPFAM" id="SSF53474">
    <property type="entry name" value="alpha/beta-Hydrolases"/>
    <property type="match status" value="1"/>
</dbReference>
<sequence length="363" mass="40924">MSHNKDLTVEEIRLECSEGVTIAGQRWTKKATEGEPNNAGRLLSDGTPKPSRIRILCFHGFLDNCRTFHLLAPFLIFGLDNVELVALDFPGHGLSSHKSLDSPPMIVINETCYHMRDACRSLQWEDGFILIGHSLGSIIAVIYAASFPEQVQNLVLLDGYGPDNYEIFEMYVKGTLYMKGTGQKPGSSRPKGVVAERLQRHVQQRYDSNVRANVPNKRKRTYSSIHAAVQARVRTAELSPGRQWISMAAALELVRRAVVVDDKYPRVRFRHDPRFNLPPLQLNTMEQVDVYWSQIRSKTLWLRAIDGWPFPTAFTDRAEAILGDLGTVRYLPGSHHFHADPDTADQVGRAVLEFILMSLGRSS</sequence>
<evidence type="ECO:0000313" key="4">
    <source>
        <dbReference type="EMBL" id="CAJ1934682.1"/>
    </source>
</evidence>
<accession>A0AAD2FIU5</accession>
<evidence type="ECO:0000256" key="1">
    <source>
        <dbReference type="ARBA" id="ARBA00008645"/>
    </source>
</evidence>
<feature type="domain" description="AB hydrolase-1" evidence="3">
    <location>
        <begin position="55"/>
        <end position="227"/>
    </location>
</feature>